<feature type="coiled-coil region" evidence="9">
    <location>
        <begin position="361"/>
        <end position="388"/>
    </location>
</feature>
<keyword evidence="9" id="KW-0175">Coiled coil</keyword>
<comment type="subcellular location">
    <subcellularLocation>
        <location evidence="1">Cell membrane</location>
        <topology evidence="1">Multi-pass membrane protein</topology>
    </subcellularLocation>
</comment>
<reference evidence="13" key="2">
    <citation type="submission" date="2023-07" db="EMBL/GenBank/DDBJ databases">
        <authorList>
            <person name="Shen H."/>
        </authorList>
    </citation>
    <scope>NUCLEOTIDE SEQUENCE</scope>
    <source>
        <strain evidence="13">TNR-22</strain>
    </source>
</reference>
<evidence type="ECO:0000256" key="8">
    <source>
        <dbReference type="PROSITE-ProRule" id="PRU00284"/>
    </source>
</evidence>
<evidence type="ECO:0000256" key="3">
    <source>
        <dbReference type="ARBA" id="ARBA00022500"/>
    </source>
</evidence>
<dbReference type="Gene3D" id="3.30.450.20">
    <property type="entry name" value="PAS domain"/>
    <property type="match status" value="1"/>
</dbReference>
<dbReference type="PANTHER" id="PTHR43531">
    <property type="entry name" value="PROTEIN ICFG"/>
    <property type="match status" value="1"/>
</dbReference>
<dbReference type="Gene3D" id="1.10.287.950">
    <property type="entry name" value="Methyl-accepting chemotaxis protein"/>
    <property type="match status" value="1"/>
</dbReference>
<dbReference type="SUPFAM" id="SSF58104">
    <property type="entry name" value="Methyl-accepting chemotaxis protein (MCP) signaling domain"/>
    <property type="match status" value="1"/>
</dbReference>
<dbReference type="Gene3D" id="6.10.340.10">
    <property type="match status" value="1"/>
</dbReference>
<dbReference type="SMART" id="SM00283">
    <property type="entry name" value="MA"/>
    <property type="match status" value="1"/>
</dbReference>
<dbReference type="SUPFAM" id="SSF158472">
    <property type="entry name" value="HAMP domain-like"/>
    <property type="match status" value="1"/>
</dbReference>
<evidence type="ECO:0000256" key="1">
    <source>
        <dbReference type="ARBA" id="ARBA00004651"/>
    </source>
</evidence>
<dbReference type="InterPro" id="IPR051310">
    <property type="entry name" value="MCP_chemotaxis"/>
</dbReference>
<accession>A0ABT8YN71</accession>
<evidence type="ECO:0000313" key="13">
    <source>
        <dbReference type="EMBL" id="MDO6964808.1"/>
    </source>
</evidence>
<keyword evidence="6 10" id="KW-0472">Membrane</keyword>
<evidence type="ECO:0000256" key="7">
    <source>
        <dbReference type="ARBA" id="ARBA00029447"/>
    </source>
</evidence>
<dbReference type="Proteomes" id="UP001174932">
    <property type="component" value="Unassembled WGS sequence"/>
</dbReference>
<feature type="domain" description="Methyl-accepting transducer" evidence="11">
    <location>
        <begin position="349"/>
        <end position="578"/>
    </location>
</feature>
<dbReference type="InterPro" id="IPR003660">
    <property type="entry name" value="HAMP_dom"/>
</dbReference>
<evidence type="ECO:0000256" key="2">
    <source>
        <dbReference type="ARBA" id="ARBA00022475"/>
    </source>
</evidence>
<dbReference type="InterPro" id="IPR004089">
    <property type="entry name" value="MCPsignal_dom"/>
</dbReference>
<reference evidence="13" key="1">
    <citation type="journal article" date="2015" name="Int. J. Syst. Evol. Microbiol.">
        <title>Rhizobium alvei sp. nov., isolated from a freshwater river.</title>
        <authorList>
            <person name="Sheu S.Y."/>
            <person name="Huang H.W."/>
            <person name="Young C.C."/>
            <person name="Chen W.M."/>
        </authorList>
    </citation>
    <scope>NUCLEOTIDE SEQUENCE</scope>
    <source>
        <strain evidence="13">TNR-22</strain>
    </source>
</reference>
<dbReference type="PANTHER" id="PTHR43531:SF11">
    <property type="entry name" value="METHYL-ACCEPTING CHEMOTAXIS PROTEIN 3"/>
    <property type="match status" value="1"/>
</dbReference>
<dbReference type="Pfam" id="PF00015">
    <property type="entry name" value="MCPsignal"/>
    <property type="match status" value="1"/>
</dbReference>
<evidence type="ECO:0000256" key="4">
    <source>
        <dbReference type="ARBA" id="ARBA00022692"/>
    </source>
</evidence>
<dbReference type="RefSeq" id="WP_304376736.1">
    <property type="nucleotide sequence ID" value="NZ_JAUOZU010000008.1"/>
</dbReference>
<evidence type="ECO:0000313" key="14">
    <source>
        <dbReference type="Proteomes" id="UP001174932"/>
    </source>
</evidence>
<dbReference type="PROSITE" id="PS50885">
    <property type="entry name" value="HAMP"/>
    <property type="match status" value="1"/>
</dbReference>
<dbReference type="SMART" id="SM00304">
    <property type="entry name" value="HAMP"/>
    <property type="match status" value="1"/>
</dbReference>
<dbReference type="Pfam" id="PF17200">
    <property type="entry name" value="sCache_2"/>
    <property type="match status" value="1"/>
</dbReference>
<feature type="transmembrane region" description="Helical" evidence="10">
    <location>
        <begin position="6"/>
        <end position="27"/>
    </location>
</feature>
<dbReference type="Pfam" id="PF00672">
    <property type="entry name" value="HAMP"/>
    <property type="match status" value="1"/>
</dbReference>
<dbReference type="CDD" id="cd11386">
    <property type="entry name" value="MCP_signal"/>
    <property type="match status" value="1"/>
</dbReference>
<dbReference type="InterPro" id="IPR033480">
    <property type="entry name" value="sCache_2"/>
</dbReference>
<keyword evidence="3" id="KW-0145">Chemotaxis</keyword>
<keyword evidence="2" id="KW-1003">Cell membrane</keyword>
<keyword evidence="14" id="KW-1185">Reference proteome</keyword>
<dbReference type="PROSITE" id="PS50111">
    <property type="entry name" value="CHEMOTAXIS_TRANSDUC_2"/>
    <property type="match status" value="1"/>
</dbReference>
<gene>
    <name evidence="13" type="ORF">Q4481_12645</name>
</gene>
<evidence type="ECO:0000256" key="5">
    <source>
        <dbReference type="ARBA" id="ARBA00022989"/>
    </source>
</evidence>
<evidence type="ECO:0000256" key="9">
    <source>
        <dbReference type="SAM" id="Coils"/>
    </source>
</evidence>
<feature type="transmembrane region" description="Helical" evidence="10">
    <location>
        <begin position="192"/>
        <end position="209"/>
    </location>
</feature>
<comment type="caution">
    <text evidence="13">The sequence shown here is derived from an EMBL/GenBank/DDBJ whole genome shotgun (WGS) entry which is preliminary data.</text>
</comment>
<dbReference type="SMART" id="SM01049">
    <property type="entry name" value="Cache_2"/>
    <property type="match status" value="1"/>
</dbReference>
<name>A0ABT8YN71_9HYPH</name>
<evidence type="ECO:0000259" key="12">
    <source>
        <dbReference type="PROSITE" id="PS50885"/>
    </source>
</evidence>
<comment type="similarity">
    <text evidence="7">Belongs to the methyl-accepting chemotaxis (MCP) protein family.</text>
</comment>
<protein>
    <submittedName>
        <fullName evidence="13">Methyl-accepting chemotaxis protein</fullName>
    </submittedName>
</protein>
<dbReference type="EMBL" id="JAUOZU010000008">
    <property type="protein sequence ID" value="MDO6964808.1"/>
    <property type="molecule type" value="Genomic_DNA"/>
</dbReference>
<evidence type="ECO:0000256" key="6">
    <source>
        <dbReference type="ARBA" id="ARBA00023136"/>
    </source>
</evidence>
<dbReference type="CDD" id="cd06225">
    <property type="entry name" value="HAMP"/>
    <property type="match status" value="1"/>
</dbReference>
<organism evidence="13 14">
    <name type="scientific">Rhizobium alvei</name>
    <dbReference type="NCBI Taxonomy" id="1132659"/>
    <lineage>
        <taxon>Bacteria</taxon>
        <taxon>Pseudomonadati</taxon>
        <taxon>Pseudomonadota</taxon>
        <taxon>Alphaproteobacteria</taxon>
        <taxon>Hyphomicrobiales</taxon>
        <taxon>Rhizobiaceae</taxon>
        <taxon>Rhizobium/Agrobacterium group</taxon>
        <taxon>Rhizobium</taxon>
    </lineage>
</organism>
<proteinExistence type="inferred from homology"/>
<feature type="domain" description="HAMP" evidence="12">
    <location>
        <begin position="210"/>
        <end position="263"/>
    </location>
</feature>
<keyword evidence="5 10" id="KW-1133">Transmembrane helix</keyword>
<evidence type="ECO:0000256" key="10">
    <source>
        <dbReference type="SAM" id="Phobius"/>
    </source>
</evidence>
<sequence length="611" mass="66714">MQKLKISFRLYGLVGLALIILAGTLLVSLDATKSEMIAERKSQLSAVDDSAAAIAAHFYELEQNGALSRADAQARAIEAIKSVRYADSGYVWINDLDHKMIMHPMKPELNGKDLTDMKDPDGKQIFVEFVSVAKASGKGFVEYQWPKPGEKGSSPKLSHVTLFAPWGWVIGNGVYIDDIDARFADIAFKETAIVASGILLMLIFAFGIIRSVTRPLAALGQAMRRIAEEDFTAPIPGTARGDELGDIARRLEMLRDSVSVRVQERLGISARQREELDNERSQNEAERARQADNLAIVVAQLGAGLQRLADCNIRMTIDEPFAEDFERMRHDFNNSIAAFQSALEQVLESTARLRADGLEMREAADNMAKRTEQQAAALEQTAAALEQVTTTVSNSSKRTQETRKLVQDARENAQSSGKVTREAISAMERIERASGEISQIINVIDEIAFQTNLLALNAGVEAARAGEAGKGFAVVAQEVRELAQRSANAAKDIKSLIVKSGEEVATGVTLVGQTGTALASIENFILTIDANVDAIATSAREQSTGLLEITRAVQSIDQMTQQNAAMAEETNAISHRLTEGSEELSQLVQRFKLNRRKTIREPGQVYSHKAA</sequence>
<keyword evidence="4 10" id="KW-0812">Transmembrane</keyword>
<keyword evidence="8" id="KW-0807">Transducer</keyword>
<evidence type="ECO:0000259" key="11">
    <source>
        <dbReference type="PROSITE" id="PS50111"/>
    </source>
</evidence>